<dbReference type="OrthoDB" id="2662290at2759"/>
<protein>
    <submittedName>
        <fullName evidence="1">Uncharacterized protein</fullName>
    </submittedName>
</protein>
<feature type="non-terminal residue" evidence="1">
    <location>
        <position position="1"/>
    </location>
</feature>
<reference evidence="1" key="1">
    <citation type="journal article" date="2019" name="Environ. Microbiol.">
        <title>Fungal ecological strategies reflected in gene transcription - a case study of two litter decomposers.</title>
        <authorList>
            <person name="Barbi F."/>
            <person name="Kohler A."/>
            <person name="Barry K."/>
            <person name="Baskaran P."/>
            <person name="Daum C."/>
            <person name="Fauchery L."/>
            <person name="Ihrmark K."/>
            <person name="Kuo A."/>
            <person name="LaButti K."/>
            <person name="Lipzen A."/>
            <person name="Morin E."/>
            <person name="Grigoriev I.V."/>
            <person name="Henrissat B."/>
            <person name="Lindahl B."/>
            <person name="Martin F."/>
        </authorList>
    </citation>
    <scope>NUCLEOTIDE SEQUENCE</scope>
    <source>
        <strain evidence="1">JB14</strain>
    </source>
</reference>
<accession>A0A6A4GWY8</accession>
<dbReference type="Proteomes" id="UP000799118">
    <property type="component" value="Unassembled WGS sequence"/>
</dbReference>
<dbReference type="AlphaFoldDB" id="A0A6A4GWY8"/>
<name>A0A6A4GWY8_9AGAR</name>
<gene>
    <name evidence="1" type="ORF">BT96DRAFT_795589</name>
</gene>
<feature type="non-terminal residue" evidence="1">
    <location>
        <position position="177"/>
    </location>
</feature>
<sequence length="177" mass="19286">LPKKRGFPLWNPEANENLPGGVFPGVVGILDEFGGFDYLFTATLPADDQLNSGGVPPGFRELRINRSDINTLNDDPGSYIASNPAHIHKTILPGQSRIPEVPPEGGIRLQFTSTAATGALLVLPEGAQRIQHRQRSRFSEYALNHAQTWFTYANGPGLARGTQGLYFVTGCDKARAW</sequence>
<organism evidence="1 2">
    <name type="scientific">Gymnopus androsaceus JB14</name>
    <dbReference type="NCBI Taxonomy" id="1447944"/>
    <lineage>
        <taxon>Eukaryota</taxon>
        <taxon>Fungi</taxon>
        <taxon>Dikarya</taxon>
        <taxon>Basidiomycota</taxon>
        <taxon>Agaricomycotina</taxon>
        <taxon>Agaricomycetes</taxon>
        <taxon>Agaricomycetidae</taxon>
        <taxon>Agaricales</taxon>
        <taxon>Marasmiineae</taxon>
        <taxon>Omphalotaceae</taxon>
        <taxon>Gymnopus</taxon>
    </lineage>
</organism>
<evidence type="ECO:0000313" key="1">
    <source>
        <dbReference type="EMBL" id="KAE9390369.1"/>
    </source>
</evidence>
<proteinExistence type="predicted"/>
<keyword evidence="2" id="KW-1185">Reference proteome</keyword>
<evidence type="ECO:0000313" key="2">
    <source>
        <dbReference type="Proteomes" id="UP000799118"/>
    </source>
</evidence>
<dbReference type="EMBL" id="ML769660">
    <property type="protein sequence ID" value="KAE9390369.1"/>
    <property type="molecule type" value="Genomic_DNA"/>
</dbReference>